<keyword evidence="8" id="KW-1185">Reference proteome</keyword>
<dbReference type="Proteomes" id="UP000199602">
    <property type="component" value="Unassembled WGS sequence"/>
</dbReference>
<evidence type="ECO:0000256" key="4">
    <source>
        <dbReference type="ARBA" id="ARBA00022884"/>
    </source>
</evidence>
<dbReference type="EMBL" id="FNIN01000002">
    <property type="protein sequence ID" value="SDN43914.1"/>
    <property type="molecule type" value="Genomic_DNA"/>
</dbReference>
<evidence type="ECO:0000259" key="6">
    <source>
        <dbReference type="PROSITE" id="PS51686"/>
    </source>
</evidence>
<dbReference type="InterPro" id="IPR001678">
    <property type="entry name" value="MeTrfase_RsmB-F_NOP2_dom"/>
</dbReference>
<dbReference type="Gene3D" id="3.40.50.150">
    <property type="entry name" value="Vaccinia Virus protein VP39"/>
    <property type="match status" value="1"/>
</dbReference>
<dbReference type="RefSeq" id="WP_092063251.1">
    <property type="nucleotide sequence ID" value="NZ_FNIN01000002.1"/>
</dbReference>
<feature type="active site" description="Nucleophile" evidence="5">
    <location>
        <position position="201"/>
    </location>
</feature>
<name>A0A1H0BE32_9BACT</name>
<dbReference type="PANTHER" id="PTHR22807:SF30">
    <property type="entry name" value="28S RRNA (CYTOSINE(4447)-C(5))-METHYLTRANSFERASE-RELATED"/>
    <property type="match status" value="1"/>
</dbReference>
<dbReference type="AlphaFoldDB" id="A0A1H0BE32"/>
<dbReference type="SUPFAM" id="SSF53335">
    <property type="entry name" value="S-adenosyl-L-methionine-dependent methyltransferases"/>
    <property type="match status" value="1"/>
</dbReference>
<dbReference type="GO" id="GO:0003723">
    <property type="term" value="F:RNA binding"/>
    <property type="evidence" value="ECO:0007669"/>
    <property type="project" value="UniProtKB-UniRule"/>
</dbReference>
<sequence length="399" mass="46061">MRYFRITTPKYKVQILDFLTEQGFEFSPSFHPLIFKLEREPFPLGSSLASYFGLIYIQDKSSFLPALALKPRKGSVVLDLCASPGSKTGLLASLVGEEGLVIANEPNKSRYITLVQNLKRCNHLNVITTSYKAENFPLNINFEYILLDVPCSGWGTIEKNPRVQHIWNEKKISNLILLQRKLLTRASKILDTNGVLVYSTCTTNKQENEEQISWAIDELGLTPIEDKEFCFKFKLEEGKIKGTYKVPMVKGESQGFFIALLKKKDKNFLLSKDGYLKKKKKLDEVNFSDFDLTYPGKFFLFGKKVFFLPKKAMKFLSLISFKGMDVGLVKGKRIEVWNRLRCIEKINLNKICFYDLRELEKLLQGEQILAEEKGILPFFYKDLPLGWVKIRQNRILWQG</sequence>
<evidence type="ECO:0000256" key="1">
    <source>
        <dbReference type="ARBA" id="ARBA00022603"/>
    </source>
</evidence>
<dbReference type="InterPro" id="IPR049560">
    <property type="entry name" value="MeTrfase_RsmB-F_NOP2_cat"/>
</dbReference>
<evidence type="ECO:0000256" key="3">
    <source>
        <dbReference type="ARBA" id="ARBA00022691"/>
    </source>
</evidence>
<dbReference type="OrthoDB" id="9810297at2"/>
<protein>
    <submittedName>
        <fullName evidence="7">16S rRNA (Cytosine1407-C5)-methyltransferase</fullName>
    </submittedName>
</protein>
<feature type="domain" description="SAM-dependent MTase RsmB/NOP-type" evidence="6">
    <location>
        <begin position="1"/>
        <end position="264"/>
    </location>
</feature>
<comment type="caution">
    <text evidence="5">Lacks conserved residue(s) required for the propagation of feature annotation.</text>
</comment>
<dbReference type="GO" id="GO:0001510">
    <property type="term" value="P:RNA methylation"/>
    <property type="evidence" value="ECO:0007669"/>
    <property type="project" value="InterPro"/>
</dbReference>
<keyword evidence="4 5" id="KW-0694">RNA-binding</keyword>
<evidence type="ECO:0000313" key="7">
    <source>
        <dbReference type="EMBL" id="SDN43914.1"/>
    </source>
</evidence>
<dbReference type="GO" id="GO:0008173">
    <property type="term" value="F:RNA methyltransferase activity"/>
    <property type="evidence" value="ECO:0007669"/>
    <property type="project" value="InterPro"/>
</dbReference>
<organism evidence="7 8">
    <name type="scientific">Desulfonauticus submarinus</name>
    <dbReference type="NCBI Taxonomy" id="206665"/>
    <lineage>
        <taxon>Bacteria</taxon>
        <taxon>Pseudomonadati</taxon>
        <taxon>Thermodesulfobacteriota</taxon>
        <taxon>Desulfovibrionia</taxon>
        <taxon>Desulfovibrionales</taxon>
        <taxon>Desulfonauticaceae</taxon>
        <taxon>Desulfonauticus</taxon>
    </lineage>
</organism>
<dbReference type="STRING" id="206665.SAMN04488516_102140"/>
<feature type="binding site" evidence="5">
    <location>
        <position position="148"/>
    </location>
    <ligand>
        <name>S-adenosyl-L-methionine</name>
        <dbReference type="ChEBI" id="CHEBI:59789"/>
    </ligand>
</feature>
<proteinExistence type="inferred from homology"/>
<evidence type="ECO:0000256" key="2">
    <source>
        <dbReference type="ARBA" id="ARBA00022679"/>
    </source>
</evidence>
<gene>
    <name evidence="7" type="ORF">SAMN04488516_102140</name>
</gene>
<feature type="binding site" evidence="5">
    <location>
        <position position="105"/>
    </location>
    <ligand>
        <name>S-adenosyl-L-methionine</name>
        <dbReference type="ChEBI" id="CHEBI:59789"/>
    </ligand>
</feature>
<comment type="similarity">
    <text evidence="5">Belongs to the class I-like SAM-binding methyltransferase superfamily. RsmB/NOP family.</text>
</comment>
<accession>A0A1H0BE32</accession>
<evidence type="ECO:0000313" key="8">
    <source>
        <dbReference type="Proteomes" id="UP000199602"/>
    </source>
</evidence>
<keyword evidence="3 5" id="KW-0949">S-adenosyl-L-methionine</keyword>
<dbReference type="PRINTS" id="PR02008">
    <property type="entry name" value="RCMTFAMILY"/>
</dbReference>
<dbReference type="InterPro" id="IPR023267">
    <property type="entry name" value="RCMT"/>
</dbReference>
<keyword evidence="2 5" id="KW-0808">Transferase</keyword>
<dbReference type="InterPro" id="IPR029063">
    <property type="entry name" value="SAM-dependent_MTases_sf"/>
</dbReference>
<dbReference type="PANTHER" id="PTHR22807">
    <property type="entry name" value="NOP2 YEAST -RELATED NOL1/NOP2/FMU SUN DOMAIN-CONTAINING"/>
    <property type="match status" value="1"/>
</dbReference>
<reference evidence="7 8" key="1">
    <citation type="submission" date="2016-10" db="EMBL/GenBank/DDBJ databases">
        <authorList>
            <person name="de Groot N.N."/>
        </authorList>
    </citation>
    <scope>NUCLEOTIDE SEQUENCE [LARGE SCALE GENOMIC DNA]</scope>
    <source>
        <strain evidence="7 8">DSM 15269</strain>
    </source>
</reference>
<dbReference type="Pfam" id="PF01189">
    <property type="entry name" value="Methyltr_RsmB-F"/>
    <property type="match status" value="1"/>
</dbReference>
<evidence type="ECO:0000256" key="5">
    <source>
        <dbReference type="PROSITE-ProRule" id="PRU01023"/>
    </source>
</evidence>
<keyword evidence="1 5" id="KW-0489">Methyltransferase</keyword>
<dbReference type="PROSITE" id="PS51686">
    <property type="entry name" value="SAM_MT_RSMB_NOP"/>
    <property type="match status" value="1"/>
</dbReference>